<dbReference type="InterPro" id="IPR036116">
    <property type="entry name" value="FN3_sf"/>
</dbReference>
<keyword evidence="1" id="KW-0378">Hydrolase</keyword>
<dbReference type="Proteomes" id="UP000609879">
    <property type="component" value="Unassembled WGS sequence"/>
</dbReference>
<evidence type="ECO:0000256" key="1">
    <source>
        <dbReference type="ARBA" id="ARBA00023295"/>
    </source>
</evidence>
<keyword evidence="2" id="KW-0624">Polysaccharide degradation</keyword>
<dbReference type="CDD" id="cd00063">
    <property type="entry name" value="FN3"/>
    <property type="match status" value="1"/>
</dbReference>
<dbReference type="SUPFAM" id="SSF49265">
    <property type="entry name" value="Fibronectin type III"/>
    <property type="match status" value="1"/>
</dbReference>
<reference evidence="5 6" key="1">
    <citation type="submission" date="2021-01" db="EMBL/GenBank/DDBJ databases">
        <title>Whole genome shotgun sequence of Actinoplanes deccanensis NBRC 13994.</title>
        <authorList>
            <person name="Komaki H."/>
            <person name="Tamura T."/>
        </authorList>
    </citation>
    <scope>NUCLEOTIDE SEQUENCE [LARGE SCALE GENOMIC DNA]</scope>
    <source>
        <strain evidence="5 6">NBRC 13994</strain>
    </source>
</reference>
<organism evidence="5 6">
    <name type="scientific">Paractinoplanes deccanensis</name>
    <dbReference type="NCBI Taxonomy" id="113561"/>
    <lineage>
        <taxon>Bacteria</taxon>
        <taxon>Bacillati</taxon>
        <taxon>Actinomycetota</taxon>
        <taxon>Actinomycetes</taxon>
        <taxon>Micromonosporales</taxon>
        <taxon>Micromonosporaceae</taxon>
        <taxon>Paractinoplanes</taxon>
    </lineage>
</organism>
<keyword evidence="2" id="KW-0119">Carbohydrate metabolism</keyword>
<dbReference type="InterPro" id="IPR013783">
    <property type="entry name" value="Ig-like_fold"/>
</dbReference>
<keyword evidence="6" id="KW-1185">Reference proteome</keyword>
<evidence type="ECO:0000313" key="5">
    <source>
        <dbReference type="EMBL" id="GID75866.1"/>
    </source>
</evidence>
<dbReference type="PROSITE" id="PS50853">
    <property type="entry name" value="FN3"/>
    <property type="match status" value="1"/>
</dbReference>
<accession>A0ABQ3Y789</accession>
<dbReference type="PROSITE" id="PS51257">
    <property type="entry name" value="PROKAR_LIPOPROTEIN"/>
    <property type="match status" value="1"/>
</dbReference>
<sequence length="197" mass="20025">MRRRWMGTLGLGTLALVPLLAACGSGESAAGAQEATAGKSWVVVANGSATPSPVVTGAKSTATPFPTGFLPLSSASPAPTPTGSLSCAPVKQNPINGATAVAGATSATVTWYHPGGGNLVDYRVTAISQDAMLGEQRDIGWTVVTPGEPCTFMSATVTGLDRDTRYTFSVDAVQTRPGFDGTYAKTVARTQVVSTTA</sequence>
<comment type="caution">
    <text evidence="5">The sequence shown here is derived from an EMBL/GenBank/DDBJ whole genome shotgun (WGS) entry which is preliminary data.</text>
</comment>
<protein>
    <recommendedName>
        <fullName evidence="4">Fibronectin type-III domain-containing protein</fullName>
    </recommendedName>
</protein>
<keyword evidence="1" id="KW-0326">Glycosidase</keyword>
<gene>
    <name evidence="5" type="ORF">Ade02nite_45070</name>
</gene>
<dbReference type="Gene3D" id="2.60.40.10">
    <property type="entry name" value="Immunoglobulins"/>
    <property type="match status" value="1"/>
</dbReference>
<evidence type="ECO:0000256" key="3">
    <source>
        <dbReference type="SAM" id="SignalP"/>
    </source>
</evidence>
<dbReference type="EMBL" id="BOMI01000085">
    <property type="protein sequence ID" value="GID75866.1"/>
    <property type="molecule type" value="Genomic_DNA"/>
</dbReference>
<evidence type="ECO:0000256" key="2">
    <source>
        <dbReference type="ARBA" id="ARBA00023326"/>
    </source>
</evidence>
<feature type="chain" id="PRO_5047124911" description="Fibronectin type-III domain-containing protein" evidence="3">
    <location>
        <begin position="22"/>
        <end position="197"/>
    </location>
</feature>
<dbReference type="InterPro" id="IPR003961">
    <property type="entry name" value="FN3_dom"/>
</dbReference>
<evidence type="ECO:0000313" key="6">
    <source>
        <dbReference type="Proteomes" id="UP000609879"/>
    </source>
</evidence>
<dbReference type="RefSeq" id="WP_203767067.1">
    <property type="nucleotide sequence ID" value="NZ_BOMI01000085.1"/>
</dbReference>
<keyword evidence="3" id="KW-0732">Signal</keyword>
<feature type="signal peptide" evidence="3">
    <location>
        <begin position="1"/>
        <end position="21"/>
    </location>
</feature>
<name>A0ABQ3Y789_9ACTN</name>
<evidence type="ECO:0000259" key="4">
    <source>
        <dbReference type="PROSITE" id="PS50853"/>
    </source>
</evidence>
<feature type="domain" description="Fibronectin type-III" evidence="4">
    <location>
        <begin position="90"/>
        <end position="195"/>
    </location>
</feature>
<dbReference type="Pfam" id="PF00041">
    <property type="entry name" value="fn3"/>
    <property type="match status" value="1"/>
</dbReference>
<proteinExistence type="predicted"/>